<dbReference type="PANTHER" id="PTHR43253:SF1">
    <property type="entry name" value="TRICORN PROTEASE HOMOLOG 2-RELATED"/>
    <property type="match status" value="1"/>
</dbReference>
<dbReference type="InterPro" id="IPR036034">
    <property type="entry name" value="PDZ_sf"/>
</dbReference>
<keyword evidence="4 7" id="KW-0645">Protease</keyword>
<organism evidence="12 13">
    <name type="scientific">Actinokineospora auranticolor</name>
    <dbReference type="NCBI Taxonomy" id="155976"/>
    <lineage>
        <taxon>Bacteria</taxon>
        <taxon>Bacillati</taxon>
        <taxon>Actinomycetota</taxon>
        <taxon>Actinomycetes</taxon>
        <taxon>Pseudonocardiales</taxon>
        <taxon>Pseudonocardiaceae</taxon>
        <taxon>Actinokineospora</taxon>
    </lineage>
</organism>
<dbReference type="InterPro" id="IPR028204">
    <property type="entry name" value="Tricorn_C1"/>
</dbReference>
<dbReference type="PANTHER" id="PTHR43253">
    <property type="entry name" value="TRICORN PROTEASE HOMOLOG 2-RELATED"/>
    <property type="match status" value="1"/>
</dbReference>
<name>A0A2S6GYT0_9PSEU</name>
<reference evidence="12 13" key="1">
    <citation type="submission" date="2018-02" db="EMBL/GenBank/DDBJ databases">
        <title>Genomic Encyclopedia of Archaeal and Bacterial Type Strains, Phase II (KMG-II): from individual species to whole genera.</title>
        <authorList>
            <person name="Goeker M."/>
        </authorList>
    </citation>
    <scope>NUCLEOTIDE SEQUENCE [LARGE SCALE GENOMIC DNA]</scope>
    <source>
        <strain evidence="12 13">YU 961-1</strain>
    </source>
</reference>
<evidence type="ECO:0000256" key="8">
    <source>
        <dbReference type="PIRSR" id="PIRSR036421-1"/>
    </source>
</evidence>
<dbReference type="AlphaFoldDB" id="A0A2S6GYT0"/>
<comment type="similarity">
    <text evidence="2 7">Belongs to the peptidase S41B family.</text>
</comment>
<dbReference type="SUPFAM" id="SSF69322">
    <property type="entry name" value="Tricorn protease domain 2"/>
    <property type="match status" value="1"/>
</dbReference>
<dbReference type="Gene3D" id="3.30.750.44">
    <property type="match status" value="1"/>
</dbReference>
<dbReference type="Pfam" id="PF14684">
    <property type="entry name" value="Tricorn_C1"/>
    <property type="match status" value="1"/>
</dbReference>
<dbReference type="SUPFAM" id="SSF52096">
    <property type="entry name" value="ClpP/crotonase"/>
    <property type="match status" value="1"/>
</dbReference>
<feature type="active site" description="Charge relay system" evidence="8">
    <location>
        <position position="745"/>
    </location>
</feature>
<evidence type="ECO:0000256" key="1">
    <source>
        <dbReference type="ARBA" id="ARBA00004496"/>
    </source>
</evidence>
<feature type="active site" description="Nucleophile" evidence="8">
    <location>
        <position position="968"/>
    </location>
</feature>
<keyword evidence="13" id="KW-1185">Reference proteome</keyword>
<protein>
    <recommendedName>
        <fullName evidence="7">Tricorn protease homolog</fullName>
        <ecNumber evidence="7">3.4.21.-</ecNumber>
    </recommendedName>
</protein>
<dbReference type="GO" id="GO:0008236">
    <property type="term" value="F:serine-type peptidase activity"/>
    <property type="evidence" value="ECO:0007669"/>
    <property type="project" value="UniProtKB-UniRule"/>
</dbReference>
<dbReference type="PIRSF" id="PIRSF036421">
    <property type="entry name" value="Tricorn_protease"/>
    <property type="match status" value="1"/>
</dbReference>
<dbReference type="SUPFAM" id="SSF69304">
    <property type="entry name" value="Tricorn protease N-terminal domain"/>
    <property type="match status" value="1"/>
</dbReference>
<evidence type="ECO:0000256" key="10">
    <source>
        <dbReference type="SAM" id="MobiDB-lite"/>
    </source>
</evidence>
<feature type="region of interest" description="Disordered" evidence="10">
    <location>
        <begin position="524"/>
        <end position="555"/>
    </location>
</feature>
<evidence type="ECO:0000256" key="5">
    <source>
        <dbReference type="ARBA" id="ARBA00022801"/>
    </source>
</evidence>
<dbReference type="InterPro" id="IPR005151">
    <property type="entry name" value="Tail-specific_protease"/>
</dbReference>
<dbReference type="GO" id="GO:0006508">
    <property type="term" value="P:proteolysis"/>
    <property type="evidence" value="ECO:0007669"/>
    <property type="project" value="UniProtKB-UniRule"/>
</dbReference>
<comment type="function">
    <text evidence="7">Degrades oligopeptides.</text>
</comment>
<feature type="domain" description="Tail specific protease" evidence="11">
    <location>
        <begin position="847"/>
        <end position="1037"/>
    </location>
</feature>
<proteinExistence type="inferred from homology"/>
<dbReference type="InterPro" id="IPR029045">
    <property type="entry name" value="ClpP/crotonase-like_dom_sf"/>
</dbReference>
<dbReference type="Gene3D" id="2.130.10.10">
    <property type="entry name" value="YVTN repeat-like/Quinoprotein amine dehydrogenase"/>
    <property type="match status" value="1"/>
</dbReference>
<dbReference type="EMBL" id="PTIX01000002">
    <property type="protein sequence ID" value="PPK70327.1"/>
    <property type="molecule type" value="Genomic_DNA"/>
</dbReference>
<dbReference type="SMART" id="SM00245">
    <property type="entry name" value="TSPc"/>
    <property type="match status" value="1"/>
</dbReference>
<gene>
    <name evidence="12" type="ORF">CLV40_102239</name>
</gene>
<evidence type="ECO:0000256" key="3">
    <source>
        <dbReference type="ARBA" id="ARBA00022490"/>
    </source>
</evidence>
<evidence type="ECO:0000256" key="2">
    <source>
        <dbReference type="ARBA" id="ARBA00008524"/>
    </source>
</evidence>
<dbReference type="EC" id="3.4.21.-" evidence="7"/>
<dbReference type="Pfam" id="PF26550">
    <property type="entry name" value="Tricorn_2nd"/>
    <property type="match status" value="1"/>
</dbReference>
<dbReference type="CDD" id="cd07562">
    <property type="entry name" value="Peptidase_S41_TRI"/>
    <property type="match status" value="1"/>
</dbReference>
<feature type="active site" description="Charge relay system" evidence="8">
    <location>
        <position position="1026"/>
    </location>
</feature>
<evidence type="ECO:0000256" key="6">
    <source>
        <dbReference type="ARBA" id="ARBA00022825"/>
    </source>
</evidence>
<dbReference type="GO" id="GO:0005737">
    <property type="term" value="C:cytoplasm"/>
    <property type="evidence" value="ECO:0007669"/>
    <property type="project" value="UniProtKB-SubCell"/>
</dbReference>
<dbReference type="Gene3D" id="2.30.42.10">
    <property type="match status" value="1"/>
</dbReference>
<dbReference type="Pfam" id="PF26549">
    <property type="entry name" value="Tricorn_N"/>
    <property type="match status" value="1"/>
</dbReference>
<evidence type="ECO:0000313" key="13">
    <source>
        <dbReference type="Proteomes" id="UP000239203"/>
    </source>
</evidence>
<dbReference type="CDD" id="cd10828">
    <property type="entry name" value="cpPDZ_Tricorn-protease"/>
    <property type="match status" value="1"/>
</dbReference>
<dbReference type="InterPro" id="IPR015943">
    <property type="entry name" value="WD40/YVTN_repeat-like_dom_sf"/>
</dbReference>
<dbReference type="Pfam" id="PF03572">
    <property type="entry name" value="Peptidase_S41"/>
    <property type="match status" value="1"/>
</dbReference>
<keyword evidence="3 7" id="KW-0963">Cytoplasm</keyword>
<feature type="site" description="Transition state stabilizer; via amide nitrogen" evidence="9">
    <location>
        <position position="969"/>
    </location>
</feature>
<keyword evidence="5 7" id="KW-0378">Hydrolase</keyword>
<dbReference type="Gene3D" id="2.120.10.60">
    <property type="entry name" value="Tricorn protease N-terminal domain"/>
    <property type="match status" value="1"/>
</dbReference>
<evidence type="ECO:0000313" key="12">
    <source>
        <dbReference type="EMBL" id="PPK70327.1"/>
    </source>
</evidence>
<evidence type="ECO:0000256" key="9">
    <source>
        <dbReference type="PIRSR" id="PIRSR036421-3"/>
    </source>
</evidence>
<dbReference type="InterPro" id="IPR029414">
    <property type="entry name" value="Tricorn_PDZ"/>
</dbReference>
<dbReference type="InterPro" id="IPR012393">
    <property type="entry name" value="Tricorn_protease"/>
</dbReference>
<comment type="subcellular location">
    <subcellularLocation>
        <location evidence="1 7">Cytoplasm</location>
    </subcellularLocation>
</comment>
<keyword evidence="6 7" id="KW-0720">Serine protease</keyword>
<dbReference type="Pfam" id="PF14685">
    <property type="entry name" value="PDZ_Tricorn"/>
    <property type="match status" value="1"/>
</dbReference>
<dbReference type="SUPFAM" id="SSF50156">
    <property type="entry name" value="PDZ domain-like"/>
    <property type="match status" value="1"/>
</dbReference>
<accession>A0A2S6GYT0</accession>
<evidence type="ECO:0000259" key="11">
    <source>
        <dbReference type="SMART" id="SM00245"/>
    </source>
</evidence>
<dbReference type="Proteomes" id="UP000239203">
    <property type="component" value="Unassembled WGS sequence"/>
</dbReference>
<evidence type="ECO:0000256" key="7">
    <source>
        <dbReference type="PIRNR" id="PIRNR036421"/>
    </source>
</evidence>
<feature type="compositionally biased region" description="Acidic residues" evidence="10">
    <location>
        <begin position="534"/>
        <end position="546"/>
    </location>
</feature>
<evidence type="ECO:0000256" key="4">
    <source>
        <dbReference type="ARBA" id="ARBA00022670"/>
    </source>
</evidence>
<comment type="caution">
    <text evidence="12">The sequence shown here is derived from an EMBL/GenBank/DDBJ whole genome shotgun (WGS) entry which is preliminary data.</text>
</comment>
<sequence>MSVASFDHVTDAYLRFPHLHADLITFVAEDDVWLAPAAGGRAWRLSADQVPVTNPRFSPDGAHLAWSSTRDVEPEVHVAPVEGGPSERLSYWGDVGTAVTGWTPDGRVTARTSTGRSSTRGTWAYAVPLDGAPAEPLPYGPLASLELNAAGGVLLGSVFSREPAWWKRYRGGTTGKVWVDHRGTGDFHRILSEVDGHLVSPLWVGGRIAFLSDHEGVGNLYSCAHDGSDVRKHSDHEGFYARNATTDGTRVVYHRAGEVWLHDDLDSAPRKVEVRLGGSRNPRQVRPVAAGRNLGWAGVDRTGRASAVEVRGTVHWVTHRDGPVRALSVEPGVRARVPAVLGTTGQAVWVTDADGEDALEFGPVEGRDPGVSPRRVATGELGRVLELAAAPDGRRVAVTTHDGRLLLVDVDDGEVREIAKVSEGDPKDLVFSPDSTWLAWSHPGPNPLRHIRMVDTTSLAVVDVTPLRFVDHDPAFTLDGKHIAFLSSRSFDPIYDSHVFDLSFANAIRPYLVPLAATTPSPFAPVREGRAFGDPDDDKDSDDSDDSGTKTPRTSVDLEGIADRVVAFPVPAARYWRLLAVKGGVTWLRDPLTGTLGDDLDDSGTAAPRSVLERYDLAKRKADTLIDGLDEVWPSGDGTRLVVRDGGSLRVVPADRKPDSEEGSEDNISVDLSRVRVRVDPAAEWRQAYEESGRLMRDHFWRADMNGVDWAGVLDRYRPLVDALGSHNELVDLLWEVNGELGTSHAYVLPQQAGADGRRRLGLLGADLVRDADGAWRISAIVPGESSDPKARSPLRAPGVGVREGDAIVAVDGIAVDPVRGPATLLVGTAEKPVELTVEPKGGGAPRRVVVVPLLDDMPLRYQAWVADRRAHTHSATDGRVGYLHVPDMVAFGWAQFHRDLRMEMRRDGVIVDLRENRGGHLSQLVVEKLSRRIVGWGRARDGYYEETYPVDAPRGPVVAVANEFSGSDGDIVNAAIKALGIGPVVGTRTWGGVVGIDMRYHLIDGTLVTQPRYATWMEGTGWGMENHGVDPDVEVVMRPQDHAAGVDPQLDKAIEIALERLAVSPAAQPPDLPPL</sequence>
<dbReference type="Gene3D" id="3.90.226.10">
    <property type="entry name" value="2-enoyl-CoA Hydratase, Chain A, domain 1"/>
    <property type="match status" value="1"/>
</dbReference>